<comment type="similarity">
    <text evidence="7">Belongs to the zinc-containing alcohol dehydrogenase family. DOIA dehydrogenase subfamily.</text>
</comment>
<comment type="pathway">
    <text evidence="6">Metabolic intermediate biosynthesis; 2-deoxystreptamine biosynthesis; 2-deoxystreptamine from D-glucose 6-phosphate: step 3/4.</text>
</comment>
<name>A0ABS9T478_9ACTN</name>
<organism evidence="15 16">
    <name type="scientific">Streptomyces marispadix</name>
    <dbReference type="NCBI Taxonomy" id="2922868"/>
    <lineage>
        <taxon>Bacteria</taxon>
        <taxon>Bacillati</taxon>
        <taxon>Actinomycetota</taxon>
        <taxon>Actinomycetes</taxon>
        <taxon>Kitasatosporales</taxon>
        <taxon>Streptomycetaceae</taxon>
        <taxon>Streptomyces</taxon>
    </lineage>
</organism>
<dbReference type="InterPro" id="IPR002328">
    <property type="entry name" value="ADH_Zn_CS"/>
</dbReference>
<evidence type="ECO:0000313" key="15">
    <source>
        <dbReference type="EMBL" id="MCH6163331.1"/>
    </source>
</evidence>
<evidence type="ECO:0000259" key="14">
    <source>
        <dbReference type="Pfam" id="PF08240"/>
    </source>
</evidence>
<dbReference type="Gene3D" id="3.90.180.10">
    <property type="entry name" value="Medium-chain alcohol dehydrogenases, catalytic domain"/>
    <property type="match status" value="1"/>
</dbReference>
<dbReference type="SUPFAM" id="SSF51735">
    <property type="entry name" value="NAD(P)-binding Rossmann-fold domains"/>
    <property type="match status" value="1"/>
</dbReference>
<dbReference type="EC" id="1.1.1.329" evidence="8"/>
<dbReference type="Gene3D" id="3.40.50.720">
    <property type="entry name" value="NAD(P)-binding Rossmann-like Domain"/>
    <property type="match status" value="1"/>
</dbReference>
<dbReference type="PROSITE" id="PS00059">
    <property type="entry name" value="ADH_ZINC"/>
    <property type="match status" value="1"/>
</dbReference>
<comment type="catalytic activity">
    <reaction evidence="11">
        <text>2-deoxy-scyllo-inosamine + NADP(+) = 3-amino-2,3-dideoxy-scyllo-inosose + NADPH + H(+)</text>
        <dbReference type="Rhea" id="RHEA:33879"/>
        <dbReference type="ChEBI" id="CHEBI:15378"/>
        <dbReference type="ChEBI" id="CHEBI:57783"/>
        <dbReference type="ChEBI" id="CHEBI:58349"/>
        <dbReference type="ChEBI" id="CHEBI:65002"/>
        <dbReference type="ChEBI" id="CHEBI:65003"/>
        <dbReference type="EC" id="1.1.1.329"/>
    </reaction>
</comment>
<accession>A0ABS9T478</accession>
<dbReference type="PANTHER" id="PTHR43401">
    <property type="entry name" value="L-THREONINE 3-DEHYDROGENASE"/>
    <property type="match status" value="1"/>
</dbReference>
<dbReference type="Pfam" id="PF00107">
    <property type="entry name" value="ADH_zinc_N"/>
    <property type="match status" value="1"/>
</dbReference>
<evidence type="ECO:0000256" key="10">
    <source>
        <dbReference type="ARBA" id="ARBA00048685"/>
    </source>
</evidence>
<evidence type="ECO:0000259" key="13">
    <source>
        <dbReference type="Pfam" id="PF00107"/>
    </source>
</evidence>
<evidence type="ECO:0000256" key="6">
    <source>
        <dbReference type="ARBA" id="ARBA00037908"/>
    </source>
</evidence>
<comment type="caution">
    <text evidence="15">The sequence shown here is derived from an EMBL/GenBank/DDBJ whole genome shotgun (WGS) entry which is preliminary data.</text>
</comment>
<dbReference type="InterPro" id="IPR036291">
    <property type="entry name" value="NAD(P)-bd_dom_sf"/>
</dbReference>
<dbReference type="InterPro" id="IPR050129">
    <property type="entry name" value="Zn_alcohol_dh"/>
</dbReference>
<reference evidence="15" key="1">
    <citation type="submission" date="2022-03" db="EMBL/GenBank/DDBJ databases">
        <authorList>
            <person name="Santos J.D.N."/>
            <person name="Kallscheuer N."/>
            <person name="Jogler C."/>
            <person name="Lage O.M."/>
        </authorList>
    </citation>
    <scope>NUCLEOTIDE SEQUENCE</scope>
    <source>
        <strain evidence="15">M600PL45_2</strain>
    </source>
</reference>
<dbReference type="RefSeq" id="WP_241062217.1">
    <property type="nucleotide sequence ID" value="NZ_JAKWJU010000002.1"/>
</dbReference>
<evidence type="ECO:0000256" key="9">
    <source>
        <dbReference type="ARBA" id="ARBA00039387"/>
    </source>
</evidence>
<dbReference type="InterPro" id="IPR013154">
    <property type="entry name" value="ADH-like_N"/>
</dbReference>
<reference evidence="15" key="2">
    <citation type="journal article" date="2023" name="Int. J. Syst. Evol. Microbiol.">
        <title>Streptomyces marispadix sp. nov., isolated from marine beach sediment of the Northern Coast of Portugal.</title>
        <authorList>
            <person name="dos Santos J.D.N."/>
            <person name="Vitorino I.R."/>
            <person name="Kallscheuer N."/>
            <person name="Srivastava A."/>
            <person name="Krautwurst S."/>
            <person name="Marz M."/>
            <person name="Jogler C."/>
            <person name="Lobo Da Cunha A."/>
            <person name="Catita J."/>
            <person name="Goncalves H."/>
            <person name="Gonzalez I."/>
            <person name="Reyes F."/>
            <person name="Lage O.M."/>
        </authorList>
    </citation>
    <scope>NUCLEOTIDE SEQUENCE</scope>
    <source>
        <strain evidence="15">M600PL45_2</strain>
    </source>
</reference>
<keyword evidence="3 12" id="KW-0862">Zinc</keyword>
<evidence type="ECO:0000256" key="1">
    <source>
        <dbReference type="ARBA" id="ARBA00001947"/>
    </source>
</evidence>
<evidence type="ECO:0000313" key="16">
    <source>
        <dbReference type="Proteomes" id="UP001166784"/>
    </source>
</evidence>
<dbReference type="Proteomes" id="UP001166784">
    <property type="component" value="Unassembled WGS sequence"/>
</dbReference>
<evidence type="ECO:0000256" key="7">
    <source>
        <dbReference type="ARBA" id="ARBA00038004"/>
    </source>
</evidence>
<sequence length="327" mass="33289">MKAAALVAPGCVETIDVPCPEYGASDVLLRMTGVGLCGTDVALVGGARLAPGLPWILGHEGAGEIVAVGSAAGGRRVGERVAVEPNYCCRRCSACTRGFTSGCTDRVAVGLATPGVLAEYVAVPAAFVHAAADHVSTADLVCAEPLTVARTAIRRAKISKGDKCLVVGAGSQGLLVCACLAAAGITPYVQEPHEGRRALAASLGAVPLERSASDVDQVFETSGAPAALRAALRHVVPGGRITFIGMSSASLELSPHELVSRQLTLTGSLIYDHPHDFTGTIAALEDGAINPHRVLKAEFSLEDAGAAFAAVASTPGKCWINFGSSAN</sequence>
<evidence type="ECO:0000256" key="3">
    <source>
        <dbReference type="ARBA" id="ARBA00022833"/>
    </source>
</evidence>
<dbReference type="EMBL" id="JAKWJU010000002">
    <property type="protein sequence ID" value="MCH6163331.1"/>
    <property type="molecule type" value="Genomic_DNA"/>
</dbReference>
<evidence type="ECO:0000256" key="12">
    <source>
        <dbReference type="RuleBase" id="RU361277"/>
    </source>
</evidence>
<dbReference type="Pfam" id="PF08240">
    <property type="entry name" value="ADH_N"/>
    <property type="match status" value="1"/>
</dbReference>
<comment type="cofactor">
    <cofactor evidence="1 12">
        <name>Zn(2+)</name>
        <dbReference type="ChEBI" id="CHEBI:29105"/>
    </cofactor>
</comment>
<dbReference type="SUPFAM" id="SSF50129">
    <property type="entry name" value="GroES-like"/>
    <property type="match status" value="1"/>
</dbReference>
<dbReference type="InterPro" id="IPR011032">
    <property type="entry name" value="GroES-like_sf"/>
</dbReference>
<comment type="function">
    <text evidence="5">Catalyzes the oxidation of 2-deoxy-scyllo-inosamine (DOIA) with NAD(+) or NADP(+), forming 3-amino-2,3-dideoxy-scyllo-inosose (amino-DOI).</text>
</comment>
<keyword evidence="16" id="KW-1185">Reference proteome</keyword>
<evidence type="ECO:0000256" key="11">
    <source>
        <dbReference type="ARBA" id="ARBA00049085"/>
    </source>
</evidence>
<dbReference type="PANTHER" id="PTHR43401:SF2">
    <property type="entry name" value="L-THREONINE 3-DEHYDROGENASE"/>
    <property type="match status" value="1"/>
</dbReference>
<evidence type="ECO:0000256" key="8">
    <source>
        <dbReference type="ARBA" id="ARBA00039102"/>
    </source>
</evidence>
<evidence type="ECO:0000256" key="2">
    <source>
        <dbReference type="ARBA" id="ARBA00022723"/>
    </source>
</evidence>
<keyword evidence="4" id="KW-0560">Oxidoreductase</keyword>
<feature type="domain" description="Alcohol dehydrogenase-like C-terminal" evidence="13">
    <location>
        <begin position="173"/>
        <end position="284"/>
    </location>
</feature>
<protein>
    <recommendedName>
        <fullName evidence="9">2-deoxy-scyllo-inosamine dehydrogenase</fullName>
        <ecNumber evidence="8">1.1.1.329</ecNumber>
    </recommendedName>
</protein>
<evidence type="ECO:0000256" key="5">
    <source>
        <dbReference type="ARBA" id="ARBA00037678"/>
    </source>
</evidence>
<evidence type="ECO:0000256" key="4">
    <source>
        <dbReference type="ARBA" id="ARBA00023002"/>
    </source>
</evidence>
<comment type="catalytic activity">
    <reaction evidence="10">
        <text>2-deoxy-scyllo-inosamine + NAD(+) = 3-amino-2,3-dideoxy-scyllo-inosose + NADH + H(+)</text>
        <dbReference type="Rhea" id="RHEA:33883"/>
        <dbReference type="ChEBI" id="CHEBI:15378"/>
        <dbReference type="ChEBI" id="CHEBI:57540"/>
        <dbReference type="ChEBI" id="CHEBI:57945"/>
        <dbReference type="ChEBI" id="CHEBI:65002"/>
        <dbReference type="ChEBI" id="CHEBI:65003"/>
        <dbReference type="EC" id="1.1.1.329"/>
    </reaction>
</comment>
<keyword evidence="2 12" id="KW-0479">Metal-binding</keyword>
<proteinExistence type="inferred from homology"/>
<feature type="domain" description="Alcohol dehydrogenase-like N-terminal" evidence="14">
    <location>
        <begin position="24"/>
        <end position="130"/>
    </location>
</feature>
<gene>
    <name evidence="15" type="ORF">MMA15_23940</name>
</gene>
<dbReference type="InterPro" id="IPR013149">
    <property type="entry name" value="ADH-like_C"/>
</dbReference>